<keyword evidence="3" id="KW-1185">Reference proteome</keyword>
<dbReference type="InterPro" id="IPR023631">
    <property type="entry name" value="Amidase_dom"/>
</dbReference>
<dbReference type="Gene3D" id="3.90.1300.10">
    <property type="entry name" value="Amidase signature (AS) domain"/>
    <property type="match status" value="1"/>
</dbReference>
<accession>A0A7S6UFS2</accession>
<dbReference type="KEGG" id="lcic:INQ41_12885"/>
<reference evidence="2 3" key="1">
    <citation type="submission" date="2020-10" db="EMBL/GenBank/DDBJ databases">
        <title>complete genome sequencing of Lysobacter sp. H21R20.</title>
        <authorList>
            <person name="Bae J.-W."/>
            <person name="Lee S.-Y."/>
        </authorList>
    </citation>
    <scope>NUCLEOTIDE SEQUENCE [LARGE SCALE GENOMIC DNA]</scope>
    <source>
        <strain evidence="2 3">H21R20</strain>
    </source>
</reference>
<dbReference type="EMBL" id="CP063656">
    <property type="protein sequence ID" value="QOW19481.1"/>
    <property type="molecule type" value="Genomic_DNA"/>
</dbReference>
<gene>
    <name evidence="2" type="ORF">INQ41_12885</name>
</gene>
<sequence>MSRIDAALLGEDMTSQLARLERGELSCRDLLEQQLAAIDASQPVLNSYLAVDAESARRAADASDARRRAGTARALEGVPVAIKDNIDAAGLITTAGMATRRDNAPADADSPAVARLREAGTVIVGKLNMHEAALGADNNNPHFGACHNPHRPGFTPGGSSGGSGAAVAAGLCSAALGTDSMGSVRIPASYCGVVGLKPSRGAISTRGTVALSHRLDHIGPLARSARDLHLLLPVLAGFDPASAQSRAIHFAPAAAGPLRLGVVDFGDTVEWDPGIAEAFEGGLQTLLGLGHQRVDLPAPDVSPGHSRRAGLLVCEAEMLIEHADDWEQQRERFSPLLQKLMAYAERKSASDLVDAIRVLDRAQVQLQQWLAKCDVLVMPTTPQRAFSFDTDTPANQADLTGYANFAGNPALSVPLSVGAGELPLGLQLVGDIGDEWSLIALAEAFQQAIGWQPSLPQACNDWWPR</sequence>
<dbReference type="SUPFAM" id="SSF75304">
    <property type="entry name" value="Amidase signature (AS) enzymes"/>
    <property type="match status" value="1"/>
</dbReference>
<protein>
    <submittedName>
        <fullName evidence="2">Amidase</fullName>
    </submittedName>
</protein>
<name>A0A7S6UFS2_9GAMM</name>
<organism evidence="2 3">
    <name type="scientific">Novilysobacter ciconiae</name>
    <dbReference type="NCBI Taxonomy" id="2781022"/>
    <lineage>
        <taxon>Bacteria</taxon>
        <taxon>Pseudomonadati</taxon>
        <taxon>Pseudomonadota</taxon>
        <taxon>Gammaproteobacteria</taxon>
        <taxon>Lysobacterales</taxon>
        <taxon>Lysobacteraceae</taxon>
        <taxon>Novilysobacter</taxon>
    </lineage>
</organism>
<dbReference type="PANTHER" id="PTHR11895">
    <property type="entry name" value="TRANSAMIDASE"/>
    <property type="match status" value="1"/>
</dbReference>
<dbReference type="AlphaFoldDB" id="A0A7S6UFS2"/>
<proteinExistence type="predicted"/>
<feature type="domain" description="Amidase" evidence="1">
    <location>
        <begin position="29"/>
        <end position="437"/>
    </location>
</feature>
<dbReference type="GO" id="GO:0003824">
    <property type="term" value="F:catalytic activity"/>
    <property type="evidence" value="ECO:0007669"/>
    <property type="project" value="InterPro"/>
</dbReference>
<dbReference type="Proteomes" id="UP000594059">
    <property type="component" value="Chromosome"/>
</dbReference>
<dbReference type="PANTHER" id="PTHR11895:SF176">
    <property type="entry name" value="AMIDASE AMID-RELATED"/>
    <property type="match status" value="1"/>
</dbReference>
<dbReference type="InterPro" id="IPR036928">
    <property type="entry name" value="AS_sf"/>
</dbReference>
<dbReference type="InterPro" id="IPR000120">
    <property type="entry name" value="Amidase"/>
</dbReference>
<evidence type="ECO:0000259" key="1">
    <source>
        <dbReference type="Pfam" id="PF01425"/>
    </source>
</evidence>
<dbReference type="RefSeq" id="WP_193985071.1">
    <property type="nucleotide sequence ID" value="NZ_CP063656.1"/>
</dbReference>
<dbReference type="Pfam" id="PF01425">
    <property type="entry name" value="Amidase"/>
    <property type="match status" value="1"/>
</dbReference>
<evidence type="ECO:0000313" key="3">
    <source>
        <dbReference type="Proteomes" id="UP000594059"/>
    </source>
</evidence>
<evidence type="ECO:0000313" key="2">
    <source>
        <dbReference type="EMBL" id="QOW19481.1"/>
    </source>
</evidence>